<evidence type="ECO:0000256" key="12">
    <source>
        <dbReference type="SAM" id="SignalP"/>
    </source>
</evidence>
<dbReference type="RefSeq" id="WP_081554776.1">
    <property type="nucleotide sequence ID" value="NZ_MUKV01000004.1"/>
</dbReference>
<reference evidence="15 16" key="1">
    <citation type="submission" date="2017-02" db="EMBL/GenBank/DDBJ databases">
        <title>Chromobacterium haemolyticum H5244.</title>
        <authorList>
            <person name="Gulvik C.A."/>
        </authorList>
    </citation>
    <scope>NUCLEOTIDE SEQUENCE [LARGE SCALE GENOMIC DNA]</scope>
    <source>
        <strain evidence="15 16">H5244</strain>
    </source>
</reference>
<keyword evidence="8 15" id="KW-0675">Receptor</keyword>
<dbReference type="AlphaFoldDB" id="A0A1W0D6P9"/>
<evidence type="ECO:0000256" key="9">
    <source>
        <dbReference type="ARBA" id="ARBA00023237"/>
    </source>
</evidence>
<proteinExistence type="inferred from homology"/>
<evidence type="ECO:0000313" key="16">
    <source>
        <dbReference type="Proteomes" id="UP000192721"/>
    </source>
</evidence>
<evidence type="ECO:0000256" key="3">
    <source>
        <dbReference type="ARBA" id="ARBA00022448"/>
    </source>
</evidence>
<keyword evidence="4 10" id="KW-1134">Transmembrane beta strand</keyword>
<dbReference type="InterPro" id="IPR039426">
    <property type="entry name" value="TonB-dep_rcpt-like"/>
</dbReference>
<evidence type="ECO:0000259" key="13">
    <source>
        <dbReference type="Pfam" id="PF00593"/>
    </source>
</evidence>
<dbReference type="Pfam" id="PF07715">
    <property type="entry name" value="Plug"/>
    <property type="match status" value="1"/>
</dbReference>
<evidence type="ECO:0000313" key="15">
    <source>
        <dbReference type="EMBL" id="OQS42689.1"/>
    </source>
</evidence>
<evidence type="ECO:0000256" key="5">
    <source>
        <dbReference type="ARBA" id="ARBA00022692"/>
    </source>
</evidence>
<dbReference type="InterPro" id="IPR036942">
    <property type="entry name" value="Beta-barrel_TonB_sf"/>
</dbReference>
<dbReference type="SUPFAM" id="SSF56935">
    <property type="entry name" value="Porins"/>
    <property type="match status" value="1"/>
</dbReference>
<evidence type="ECO:0000256" key="10">
    <source>
        <dbReference type="PROSITE-ProRule" id="PRU01360"/>
    </source>
</evidence>
<dbReference type="InterPro" id="IPR012910">
    <property type="entry name" value="Plug_dom"/>
</dbReference>
<dbReference type="InterPro" id="IPR037066">
    <property type="entry name" value="Plug_dom_sf"/>
</dbReference>
<evidence type="ECO:0000259" key="14">
    <source>
        <dbReference type="Pfam" id="PF07715"/>
    </source>
</evidence>
<gene>
    <name evidence="15" type="ORF">B0T45_04770</name>
</gene>
<evidence type="ECO:0000256" key="2">
    <source>
        <dbReference type="ARBA" id="ARBA00009810"/>
    </source>
</evidence>
<dbReference type="EMBL" id="MUKV01000004">
    <property type="protein sequence ID" value="OQS42689.1"/>
    <property type="molecule type" value="Genomic_DNA"/>
</dbReference>
<comment type="similarity">
    <text evidence="2 10 11">Belongs to the TonB-dependent receptor family.</text>
</comment>
<evidence type="ECO:0000256" key="1">
    <source>
        <dbReference type="ARBA" id="ARBA00004571"/>
    </source>
</evidence>
<feature type="domain" description="TonB-dependent receptor-like beta-barrel" evidence="13">
    <location>
        <begin position="330"/>
        <end position="857"/>
    </location>
</feature>
<evidence type="ECO:0000256" key="11">
    <source>
        <dbReference type="RuleBase" id="RU003357"/>
    </source>
</evidence>
<sequence>MAYPHFTLSALALALAGQALPVLASDGNTLDSVTITGSRIARAGKEGATGVTVLTGADIEKQGYTNVYDALNNLAQNTGFTQGADFGNTFTPAANAISLRGLGPNHTLTLLNGRRIADYPVAYEGSVNFVNLANIPAAMIERIEVLNGGASAIYGSDAIAGVVNVILKKKADGTTVNVKAGGSEHHGGENLRLQLSGGKSWDKLNLVYALELSQRNPIWSRQRGFMADNTVNGAAPTTVWSQKDVKTGKFIDPGSTCGDLGGLYAGSVRAYRTSKTNVCASPLAKASYWTVQTANQSQNGYLSLNYALNDHLELFGDALLAFNHSENNTRGPSWTSAGGNGGYFLNQNSGRYEAWTRLLSPEEMGGASRYNRKWDDVAANLTFGLRGAVPDSSWSYEAAYNASIYTSQNIAPRLLANADSFFLGQQQGVDAKGVPIYAPSAGPFNRRLTQAEFDSIAGRSVSQNKSWLQALSLSGSGELFKLPAGAVKLAGTLEWGSQGFSNDPDPLINQGAFYNTSPAVHAGGTRSRQAAGSELYIPVFKQLNLTLSGRYDRYQLPDSSAGKFTYGAGLEFRPLNTLLLRGSYATSFRAPDMNYLFLTQSRGYYSSSTDYWRCAQAGQPLASCDYKSMSPGADYVKNGNATLKPENGKSYGFGFVWSPSSSADISVDYWDIAINDLVTDLSGDKLLRDEALCRAGMLDASSQLCQDTLRRVQRNPANALINPGAIKQIIVNPINAASERTSGFDIAGKLRWKTANWGGFLLKANYTKVLKHTYQQFAGDAEKNMLNDPENTDWPDKLDTSLTWDIGPWSSTVLLTRYGKIPKASGNGNLTPTVLANFSTQYQWNKRTSVGLIVNNVLDTIKRDDTSGWPYYPVGSYLPYGRQWWVELNHKF</sequence>
<keyword evidence="5 10" id="KW-0812">Transmembrane</keyword>
<keyword evidence="12" id="KW-0732">Signal</keyword>
<keyword evidence="9 10" id="KW-0998">Cell outer membrane</keyword>
<keyword evidence="6 11" id="KW-0798">TonB box</keyword>
<dbReference type="Pfam" id="PF00593">
    <property type="entry name" value="TonB_dep_Rec_b-barrel"/>
    <property type="match status" value="1"/>
</dbReference>
<feature type="domain" description="TonB-dependent receptor plug" evidence="14">
    <location>
        <begin position="48"/>
        <end position="162"/>
    </location>
</feature>
<comment type="subcellular location">
    <subcellularLocation>
        <location evidence="1 10">Cell outer membrane</location>
        <topology evidence="1 10">Multi-pass membrane protein</topology>
    </subcellularLocation>
</comment>
<organism evidence="15 16">
    <name type="scientific">Chromobacterium haemolyticum</name>
    <dbReference type="NCBI Taxonomy" id="394935"/>
    <lineage>
        <taxon>Bacteria</taxon>
        <taxon>Pseudomonadati</taxon>
        <taxon>Pseudomonadota</taxon>
        <taxon>Betaproteobacteria</taxon>
        <taxon>Neisseriales</taxon>
        <taxon>Chromobacteriaceae</taxon>
        <taxon>Chromobacterium</taxon>
    </lineage>
</organism>
<evidence type="ECO:0000256" key="6">
    <source>
        <dbReference type="ARBA" id="ARBA00023077"/>
    </source>
</evidence>
<dbReference type="Proteomes" id="UP000192721">
    <property type="component" value="Unassembled WGS sequence"/>
</dbReference>
<accession>A0A1W0D6P9</accession>
<name>A0A1W0D6P9_9NEIS</name>
<protein>
    <submittedName>
        <fullName evidence="15">TonB-dependent receptor</fullName>
    </submittedName>
</protein>
<dbReference type="PANTHER" id="PTHR47234">
    <property type="match status" value="1"/>
</dbReference>
<evidence type="ECO:0000256" key="4">
    <source>
        <dbReference type="ARBA" id="ARBA00022452"/>
    </source>
</evidence>
<dbReference type="InterPro" id="IPR000531">
    <property type="entry name" value="Beta-barrel_TonB"/>
</dbReference>
<keyword evidence="7 10" id="KW-0472">Membrane</keyword>
<dbReference type="Gene3D" id="2.40.170.20">
    <property type="entry name" value="TonB-dependent receptor, beta-barrel domain"/>
    <property type="match status" value="1"/>
</dbReference>
<dbReference type="Gene3D" id="2.170.130.10">
    <property type="entry name" value="TonB-dependent receptor, plug domain"/>
    <property type="match status" value="1"/>
</dbReference>
<dbReference type="PANTHER" id="PTHR47234:SF1">
    <property type="entry name" value="TONB-DEPENDENT RECEPTOR"/>
    <property type="match status" value="1"/>
</dbReference>
<keyword evidence="3 10" id="KW-0813">Transport</keyword>
<evidence type="ECO:0000256" key="7">
    <source>
        <dbReference type="ARBA" id="ARBA00023136"/>
    </source>
</evidence>
<evidence type="ECO:0000256" key="8">
    <source>
        <dbReference type="ARBA" id="ARBA00023170"/>
    </source>
</evidence>
<feature type="signal peptide" evidence="12">
    <location>
        <begin position="1"/>
        <end position="24"/>
    </location>
</feature>
<dbReference type="GO" id="GO:0009279">
    <property type="term" value="C:cell outer membrane"/>
    <property type="evidence" value="ECO:0007669"/>
    <property type="project" value="UniProtKB-SubCell"/>
</dbReference>
<dbReference type="PROSITE" id="PS52016">
    <property type="entry name" value="TONB_DEPENDENT_REC_3"/>
    <property type="match status" value="1"/>
</dbReference>
<feature type="chain" id="PRO_5012303211" evidence="12">
    <location>
        <begin position="25"/>
        <end position="892"/>
    </location>
</feature>
<comment type="caution">
    <text evidence="15">The sequence shown here is derived from an EMBL/GenBank/DDBJ whole genome shotgun (WGS) entry which is preliminary data.</text>
</comment>